<protein>
    <submittedName>
        <fullName evidence="1">Response regulator</fullName>
    </submittedName>
</protein>
<accession>A0ACC7NRY7</accession>
<keyword evidence="2" id="KW-1185">Reference proteome</keyword>
<name>A0ACC7NRY7_9BACL</name>
<sequence>MYKVLLVDDELLDLEGLARFMDWSSLDMEVCASAASGFEALEMLDSHTVDIMVSDIKMPIMSGMELARRALEKQPLLKVIFVSGYEDFHYARQAISLNAFGYVLKPVDNAELHKALADVKSELDEERKRSHLEAYFSESQSHLRQELLLNLLEGTAGEDQVLSLLESIGISWHSSRFVAAVLEPDDLSWKLNGFEESVKLDVKAKLMLEVDGFCREETIESCRLDSFRHALILEEGYTEERLERLIRRIGNATPVTATIGIGPMVSHLSLLHMSCAGAKEALSRKLFLGKGRLIRHTDGKGVMSDNVRNLDHILESLCTAMSAYELLKVDDCIEELFVLAGAMDTKLAVYQLFLHIVSRLDTYLHTLNEDFYGMLGLEMRNLNILYHFETLADMKSWLRRRMFELSELLHRKRQGKKRRLVEEIEAYVENNLEGGLMLRDAANHFAFSPNHFGQIFYEETGTYFSDYVTARRLERVKLLLMDPKLKVYEAAHRVGYKNLSHFSRQFKDYFGFSPGDFRRQL</sequence>
<proteinExistence type="predicted"/>
<organism evidence="1 2">
    <name type="scientific">Paenibacillus mesotrionivorans</name>
    <dbReference type="NCBI Taxonomy" id="3160968"/>
    <lineage>
        <taxon>Bacteria</taxon>
        <taxon>Bacillati</taxon>
        <taxon>Bacillota</taxon>
        <taxon>Bacilli</taxon>
        <taxon>Bacillales</taxon>
        <taxon>Paenibacillaceae</taxon>
        <taxon>Paenibacillus</taxon>
    </lineage>
</organism>
<reference evidence="1" key="1">
    <citation type="submission" date="2024-12" db="EMBL/GenBank/DDBJ databases">
        <authorList>
            <person name="Wu N."/>
        </authorList>
    </citation>
    <scope>NUCLEOTIDE SEQUENCE</scope>
    <source>
        <strain evidence="1">P15</strain>
    </source>
</reference>
<dbReference type="Proteomes" id="UP001631969">
    <property type="component" value="Unassembled WGS sequence"/>
</dbReference>
<evidence type="ECO:0000313" key="1">
    <source>
        <dbReference type="EMBL" id="MFM9327165.1"/>
    </source>
</evidence>
<evidence type="ECO:0000313" key="2">
    <source>
        <dbReference type="Proteomes" id="UP001631969"/>
    </source>
</evidence>
<comment type="caution">
    <text evidence="1">The sequence shown here is derived from an EMBL/GenBank/DDBJ whole genome shotgun (WGS) entry which is preliminary data.</text>
</comment>
<dbReference type="EMBL" id="JBJURJ010000001">
    <property type="protein sequence ID" value="MFM9327165.1"/>
    <property type="molecule type" value="Genomic_DNA"/>
</dbReference>
<gene>
    <name evidence="1" type="ORF">ACI1P1_02525</name>
</gene>